<dbReference type="GO" id="GO:0008270">
    <property type="term" value="F:zinc ion binding"/>
    <property type="evidence" value="ECO:0007669"/>
    <property type="project" value="InterPro"/>
</dbReference>
<dbReference type="SMART" id="SM00343">
    <property type="entry name" value="ZnF_C2HC"/>
    <property type="match status" value="1"/>
</dbReference>
<feature type="compositionally biased region" description="Basic and acidic residues" evidence="1">
    <location>
        <begin position="322"/>
        <end position="333"/>
    </location>
</feature>
<evidence type="ECO:0000259" key="2">
    <source>
        <dbReference type="SMART" id="SM00343"/>
    </source>
</evidence>
<feature type="domain" description="CCHC-type" evidence="2">
    <location>
        <begin position="363"/>
        <end position="379"/>
    </location>
</feature>
<dbReference type="PANTHER" id="PTHR47331">
    <property type="entry name" value="PHD-TYPE DOMAIN-CONTAINING PROTEIN"/>
    <property type="match status" value="1"/>
</dbReference>
<feature type="compositionally biased region" description="Basic and acidic residues" evidence="1">
    <location>
        <begin position="283"/>
        <end position="296"/>
    </location>
</feature>
<evidence type="ECO:0000256" key="1">
    <source>
        <dbReference type="SAM" id="MobiDB-lite"/>
    </source>
</evidence>
<name>A0A1I7VB71_LOALO</name>
<evidence type="ECO:0000313" key="3">
    <source>
        <dbReference type="Proteomes" id="UP000095285"/>
    </source>
</evidence>
<reference evidence="4" key="2">
    <citation type="submission" date="2016-11" db="UniProtKB">
        <authorList>
            <consortium name="WormBaseParasite"/>
        </authorList>
    </citation>
    <scope>IDENTIFICATION</scope>
</reference>
<feature type="region of interest" description="Disordered" evidence="1">
    <location>
        <begin position="264"/>
        <end position="333"/>
    </location>
</feature>
<reference evidence="3" key="1">
    <citation type="submission" date="2012-04" db="EMBL/GenBank/DDBJ databases">
        <title>The Genome Sequence of Loa loa.</title>
        <authorList>
            <consortium name="The Broad Institute Genome Sequencing Platform"/>
            <consortium name="Broad Institute Genome Sequencing Center for Infectious Disease"/>
            <person name="Nutman T.B."/>
            <person name="Fink D.L."/>
            <person name="Russ C."/>
            <person name="Young S."/>
            <person name="Zeng Q."/>
            <person name="Gargeya S."/>
            <person name="Alvarado L."/>
            <person name="Berlin A."/>
            <person name="Chapman S.B."/>
            <person name="Chen Z."/>
            <person name="Freedman E."/>
            <person name="Gellesch M."/>
            <person name="Goldberg J."/>
            <person name="Griggs A."/>
            <person name="Gujja S."/>
            <person name="Heilman E.R."/>
            <person name="Heiman D."/>
            <person name="Howarth C."/>
            <person name="Mehta T."/>
            <person name="Neiman D."/>
            <person name="Pearson M."/>
            <person name="Roberts A."/>
            <person name="Saif S."/>
            <person name="Shea T."/>
            <person name="Shenoy N."/>
            <person name="Sisk P."/>
            <person name="Stolte C."/>
            <person name="Sykes S."/>
            <person name="White J."/>
            <person name="Yandava C."/>
            <person name="Haas B."/>
            <person name="Henn M.R."/>
            <person name="Nusbaum C."/>
            <person name="Birren B."/>
        </authorList>
    </citation>
    <scope>NUCLEOTIDE SEQUENCE [LARGE SCALE GENOMIC DNA]</scope>
</reference>
<dbReference type="STRING" id="7209.A0A1I7VB71"/>
<keyword evidence="3" id="KW-1185">Reference proteome</keyword>
<dbReference type="WBParaSite" id="EN70_11825">
    <property type="protein sequence ID" value="EN70_11825"/>
    <property type="gene ID" value="EN70_11825"/>
</dbReference>
<dbReference type="InterPro" id="IPR001878">
    <property type="entry name" value="Znf_CCHC"/>
</dbReference>
<dbReference type="AlphaFoldDB" id="A0A1I7VB71"/>
<evidence type="ECO:0000313" key="4">
    <source>
        <dbReference type="WBParaSite" id="EN70_11825"/>
    </source>
</evidence>
<dbReference type="InterPro" id="IPR005312">
    <property type="entry name" value="DUF1759"/>
</dbReference>
<dbReference type="Pfam" id="PF03564">
    <property type="entry name" value="DUF1759"/>
    <property type="match status" value="1"/>
</dbReference>
<sequence length="410" mass="47370">MDLTPPDQHLAVEEKQQQFELKRRTIEQKIRRLKPYDGTLRSVNEKMVGKRKQEEDKYADMVDDNKGLLNLINDGQEAVITLDMYKDEFEVAVQRLQQSKQTVNLPQLPLPTLSGDPKLWREFGGSFDAAVHFQKILDIQKLNYLISCLKGNALQAVKGYDIAPGNYDVIRKVLAGNLSTIRKSLYNELYSIKGHDREWKTTVETMERTLRQLEAMGILSIPALKLLSKVDCQCGYWTKFTNKRRTKSSGRSVTRLRKFLQEVVQRNEEAQRSQTSSGGYQRKSTESKPNHDRSSTRGETSALPAIKQPKPSDSQRITNSRKYPESDKIRRPDSFYKQDHWDDECQVYQTAKQRMECLKTVEACLNCLQEDHIAKDCRKLKKLCFLCKGKHNIIQRYVPITTKILGPKKP</sequence>
<organism evidence="3 4">
    <name type="scientific">Loa loa</name>
    <name type="common">Eye worm</name>
    <name type="synonym">Filaria loa</name>
    <dbReference type="NCBI Taxonomy" id="7209"/>
    <lineage>
        <taxon>Eukaryota</taxon>
        <taxon>Metazoa</taxon>
        <taxon>Ecdysozoa</taxon>
        <taxon>Nematoda</taxon>
        <taxon>Chromadorea</taxon>
        <taxon>Rhabditida</taxon>
        <taxon>Spirurina</taxon>
        <taxon>Spiruromorpha</taxon>
        <taxon>Filarioidea</taxon>
        <taxon>Onchocercidae</taxon>
        <taxon>Loa</taxon>
    </lineage>
</organism>
<proteinExistence type="predicted"/>
<dbReference type="Proteomes" id="UP000095285">
    <property type="component" value="Unassembled WGS sequence"/>
</dbReference>
<feature type="compositionally biased region" description="Polar residues" evidence="1">
    <location>
        <begin position="311"/>
        <end position="321"/>
    </location>
</feature>
<dbReference type="GO" id="GO:0003676">
    <property type="term" value="F:nucleic acid binding"/>
    <property type="evidence" value="ECO:0007669"/>
    <property type="project" value="InterPro"/>
</dbReference>
<protein>
    <submittedName>
        <fullName evidence="4">CCHC-type domain-containing protein</fullName>
    </submittedName>
</protein>
<accession>A0A1I7VB71</accession>